<sequence>MKNDAHYPLGSPELNRLVEYNLVITWMEDFKKRGLISSDECSRAIKETNRRYKDVIDKSK</sequence>
<accession>A0AA47I7F1</accession>
<name>A0AA47I7F1_9CLOT</name>
<proteinExistence type="predicted"/>
<dbReference type="Proteomes" id="UP001164733">
    <property type="component" value="Chromosome"/>
</dbReference>
<dbReference type="AlphaFoldDB" id="A0AA47I7F1"/>
<protein>
    <submittedName>
        <fullName evidence="1">Uncharacterized protein</fullName>
    </submittedName>
</protein>
<dbReference type="EMBL" id="CP086239">
    <property type="protein sequence ID" value="WAG60875.1"/>
    <property type="molecule type" value="Genomic_DNA"/>
</dbReference>
<dbReference type="RefSeq" id="WP_216119644.1">
    <property type="nucleotide sequence ID" value="NZ_CP086239.1"/>
</dbReference>
<reference evidence="1" key="1">
    <citation type="submission" date="2021-11" db="EMBL/GenBank/DDBJ databases">
        <title>Clostridia strains as spoilage organisms.</title>
        <authorList>
            <person name="Wambui J."/>
            <person name="Stevens M.J.A."/>
            <person name="Stephan R."/>
        </authorList>
    </citation>
    <scope>NUCLEOTIDE SEQUENCE</scope>
    <source>
        <strain evidence="1">CF009</strain>
    </source>
</reference>
<evidence type="ECO:0000313" key="2">
    <source>
        <dbReference type="Proteomes" id="UP001164733"/>
    </source>
</evidence>
<gene>
    <name evidence="1" type="ORF">LL038_01085</name>
</gene>
<organism evidence="1 2">
    <name type="scientific">Clostridium estertheticum</name>
    <dbReference type="NCBI Taxonomy" id="238834"/>
    <lineage>
        <taxon>Bacteria</taxon>
        <taxon>Bacillati</taxon>
        <taxon>Bacillota</taxon>
        <taxon>Clostridia</taxon>
        <taxon>Eubacteriales</taxon>
        <taxon>Clostridiaceae</taxon>
        <taxon>Clostridium</taxon>
    </lineage>
</organism>
<evidence type="ECO:0000313" key="1">
    <source>
        <dbReference type="EMBL" id="WAG60875.1"/>
    </source>
</evidence>